<feature type="active site" description="Proton acceptor" evidence="12">
    <location>
        <position position="167"/>
    </location>
</feature>
<feature type="domain" description="Malic enzyme NAD-binding" evidence="16">
    <location>
        <begin position="263"/>
        <end position="519"/>
    </location>
</feature>
<dbReference type="InterPro" id="IPR036291">
    <property type="entry name" value="NAD(P)-bd_dom_sf"/>
</dbReference>
<comment type="cofactor">
    <cofactor evidence="14">
        <name>Mg(2+)</name>
        <dbReference type="ChEBI" id="CHEBI:18420"/>
    </cofactor>
    <cofactor evidence="14">
        <name>Mn(2+)</name>
        <dbReference type="ChEBI" id="CHEBI:29035"/>
    </cofactor>
    <text evidence="14">Divalent metal cations. Prefers magnesium or manganese.</text>
</comment>
<comment type="catalytic activity">
    <reaction evidence="9">
        <text>(S)-malate + H(+) = (S)-lactate + CO2</text>
        <dbReference type="Rhea" id="RHEA:46276"/>
        <dbReference type="ChEBI" id="CHEBI:15378"/>
        <dbReference type="ChEBI" id="CHEBI:15589"/>
        <dbReference type="ChEBI" id="CHEBI:16526"/>
        <dbReference type="ChEBI" id="CHEBI:16651"/>
        <dbReference type="EC" id="4.1.1.101"/>
    </reaction>
</comment>
<organism evidence="18 19">
    <name type="scientific">Secundilactobacillus kimchicus JCM 15530</name>
    <dbReference type="NCBI Taxonomy" id="1302272"/>
    <lineage>
        <taxon>Bacteria</taxon>
        <taxon>Bacillati</taxon>
        <taxon>Bacillota</taxon>
        <taxon>Bacilli</taxon>
        <taxon>Lactobacillales</taxon>
        <taxon>Lactobacillaceae</taxon>
        <taxon>Secundilactobacillus</taxon>
    </lineage>
</organism>
<dbReference type="PROSITE" id="PS00331">
    <property type="entry name" value="MALIC_ENZYMES"/>
    <property type="match status" value="1"/>
</dbReference>
<dbReference type="PANTHER" id="PTHR23406:SF34">
    <property type="entry name" value="NAD-DEPENDENT MALIC ENZYME, MITOCHONDRIAL"/>
    <property type="match status" value="1"/>
</dbReference>
<feature type="binding site" evidence="14">
    <location>
        <position position="239"/>
    </location>
    <ligand>
        <name>a divalent metal cation</name>
        <dbReference type="ChEBI" id="CHEBI:60240"/>
    </ligand>
</feature>
<feature type="domain" description="Malic enzyme N-terminal" evidence="17">
    <location>
        <begin position="70"/>
        <end position="253"/>
    </location>
</feature>
<comment type="subunit">
    <text evidence="4">Homodimer.</text>
</comment>
<feature type="binding site" evidence="14">
    <location>
        <position position="262"/>
    </location>
    <ligand>
        <name>a divalent metal cation</name>
        <dbReference type="ChEBI" id="CHEBI:60240"/>
    </ligand>
</feature>
<dbReference type="InterPro" id="IPR037062">
    <property type="entry name" value="Malic_N_dom_sf"/>
</dbReference>
<dbReference type="Pfam" id="PF03949">
    <property type="entry name" value="Malic_M"/>
    <property type="match status" value="1"/>
</dbReference>
<dbReference type="PIRSF" id="PIRSF000106">
    <property type="entry name" value="ME"/>
    <property type="match status" value="1"/>
</dbReference>
<evidence type="ECO:0000256" key="13">
    <source>
        <dbReference type="PIRSR" id="PIRSR000106-2"/>
    </source>
</evidence>
<accession>A0A0R1HPG0</accession>
<dbReference type="InterPro" id="IPR001891">
    <property type="entry name" value="Malic_OxRdtase"/>
</dbReference>
<evidence type="ECO:0000256" key="2">
    <source>
        <dbReference type="ARBA" id="ARBA00001936"/>
    </source>
</evidence>
<keyword evidence="6" id="KW-0520">NAD</keyword>
<dbReference type="SMART" id="SM01274">
    <property type="entry name" value="malic"/>
    <property type="match status" value="1"/>
</dbReference>
<dbReference type="InterPro" id="IPR012302">
    <property type="entry name" value="Malic_NAD-bd"/>
</dbReference>
<dbReference type="GO" id="GO:0043464">
    <property type="term" value="P:malolactic fermentation"/>
    <property type="evidence" value="ECO:0007669"/>
    <property type="project" value="InterPro"/>
</dbReference>
<dbReference type="EC" id="4.1.1.101" evidence="10"/>
<evidence type="ECO:0000256" key="3">
    <source>
        <dbReference type="ARBA" id="ARBA00008785"/>
    </source>
</evidence>
<evidence type="ECO:0000256" key="12">
    <source>
        <dbReference type="PIRSR" id="PIRSR000106-1"/>
    </source>
</evidence>
<dbReference type="AlphaFoldDB" id="A0A0R1HPG0"/>
<dbReference type="FunFam" id="3.40.50.720:FF:000182">
    <property type="entry name" value="NAD-dependent malic enzyme"/>
    <property type="match status" value="1"/>
</dbReference>
<dbReference type="Gene3D" id="3.40.50.10380">
    <property type="entry name" value="Malic enzyme, N-terminal domain"/>
    <property type="match status" value="1"/>
</dbReference>
<dbReference type="GO" id="GO:0004470">
    <property type="term" value="F:malic enzyme activity"/>
    <property type="evidence" value="ECO:0007669"/>
    <property type="project" value="InterPro"/>
</dbReference>
<dbReference type="Gene3D" id="3.40.50.720">
    <property type="entry name" value="NAD(P)-binding Rossmann-like Domain"/>
    <property type="match status" value="1"/>
</dbReference>
<evidence type="ECO:0000256" key="1">
    <source>
        <dbReference type="ARBA" id="ARBA00001911"/>
    </source>
</evidence>
<evidence type="ECO:0000313" key="18">
    <source>
        <dbReference type="EMBL" id="KRK48749.1"/>
    </source>
</evidence>
<evidence type="ECO:0000256" key="14">
    <source>
        <dbReference type="PIRSR" id="PIRSR000106-3"/>
    </source>
</evidence>
<dbReference type="EMBL" id="AZCX01000002">
    <property type="protein sequence ID" value="KRK48749.1"/>
    <property type="molecule type" value="Genomic_DNA"/>
</dbReference>
<keyword evidence="5 14" id="KW-0479">Metal-binding</keyword>
<feature type="binding site" evidence="14">
    <location>
        <position position="238"/>
    </location>
    <ligand>
        <name>a divalent metal cation</name>
        <dbReference type="ChEBI" id="CHEBI:60240"/>
    </ligand>
</feature>
<dbReference type="SUPFAM" id="SSF51735">
    <property type="entry name" value="NAD(P)-binding Rossmann-fold domains"/>
    <property type="match status" value="1"/>
</dbReference>
<dbReference type="FunFam" id="3.40.50.10380:FF:000001">
    <property type="entry name" value="NAD-dependent malic enzyme"/>
    <property type="match status" value="1"/>
</dbReference>
<dbReference type="STRING" id="1302272.FC96_GL001068"/>
<dbReference type="InterPro" id="IPR015884">
    <property type="entry name" value="Malic_enzyme_CS"/>
</dbReference>
<evidence type="ECO:0000256" key="8">
    <source>
        <dbReference type="ARBA" id="ARBA00023239"/>
    </source>
</evidence>
<proteinExistence type="inferred from homology"/>
<evidence type="ECO:0000256" key="7">
    <source>
        <dbReference type="ARBA" id="ARBA00023211"/>
    </source>
</evidence>
<dbReference type="GO" id="GO:0030145">
    <property type="term" value="F:manganese ion binding"/>
    <property type="evidence" value="ECO:0007669"/>
    <property type="project" value="UniProtKB-ARBA"/>
</dbReference>
<evidence type="ECO:0000259" key="16">
    <source>
        <dbReference type="SMART" id="SM00919"/>
    </source>
</evidence>
<dbReference type="InterPro" id="IPR046346">
    <property type="entry name" value="Aminoacid_DH-like_N_sf"/>
</dbReference>
<comment type="cofactor">
    <cofactor evidence="2">
        <name>Mn(2+)</name>
        <dbReference type="ChEBI" id="CHEBI:29035"/>
    </cofactor>
</comment>
<dbReference type="InterPro" id="IPR048182">
    <property type="entry name" value="Malolactic_enz"/>
</dbReference>
<dbReference type="NCBIfam" id="NF010052">
    <property type="entry name" value="PRK13529.1"/>
    <property type="match status" value="1"/>
</dbReference>
<dbReference type="GO" id="GO:0043883">
    <property type="term" value="F:malolactic enzyme activity"/>
    <property type="evidence" value="ECO:0007669"/>
    <property type="project" value="UniProtKB-EC"/>
</dbReference>
<feature type="active site" description="Proton donor" evidence="12">
    <location>
        <position position="93"/>
    </location>
</feature>
<evidence type="ECO:0000256" key="15">
    <source>
        <dbReference type="RuleBase" id="RU003427"/>
    </source>
</evidence>
<dbReference type="SMART" id="SM00919">
    <property type="entry name" value="Malic_M"/>
    <property type="match status" value="1"/>
</dbReference>
<dbReference type="SUPFAM" id="SSF53223">
    <property type="entry name" value="Aminoacid dehydrogenase-like, N-terminal domain"/>
    <property type="match status" value="1"/>
</dbReference>
<keyword evidence="7" id="KW-0464">Manganese</keyword>
<protein>
    <recommendedName>
        <fullName evidence="11">Malolactic enzyme</fullName>
        <ecNumber evidence="10">4.1.1.101</ecNumber>
    </recommendedName>
</protein>
<dbReference type="GO" id="GO:0016616">
    <property type="term" value="F:oxidoreductase activity, acting on the CH-OH group of donors, NAD or NADP as acceptor"/>
    <property type="evidence" value="ECO:0007669"/>
    <property type="project" value="InterPro"/>
</dbReference>
<dbReference type="GO" id="GO:0006108">
    <property type="term" value="P:malate metabolic process"/>
    <property type="evidence" value="ECO:0007669"/>
    <property type="project" value="TreeGrafter"/>
</dbReference>
<comment type="caution">
    <text evidence="18">The sequence shown here is derived from an EMBL/GenBank/DDBJ whole genome shotgun (WGS) entry which is preliminary data.</text>
</comment>
<evidence type="ECO:0000256" key="6">
    <source>
        <dbReference type="ARBA" id="ARBA00023027"/>
    </source>
</evidence>
<evidence type="ECO:0000259" key="17">
    <source>
        <dbReference type="SMART" id="SM01274"/>
    </source>
</evidence>
<dbReference type="Pfam" id="PF00390">
    <property type="entry name" value="malic"/>
    <property type="match status" value="1"/>
</dbReference>
<comment type="similarity">
    <text evidence="3 15">Belongs to the malic enzymes family.</text>
</comment>
<comment type="cofactor">
    <cofactor evidence="1">
        <name>NAD(+)</name>
        <dbReference type="ChEBI" id="CHEBI:57540"/>
    </cofactor>
</comment>
<evidence type="ECO:0000256" key="9">
    <source>
        <dbReference type="ARBA" id="ARBA00051739"/>
    </source>
</evidence>
<dbReference type="GO" id="GO:0051287">
    <property type="term" value="F:NAD binding"/>
    <property type="evidence" value="ECO:0007669"/>
    <property type="project" value="InterPro"/>
</dbReference>
<name>A0A0R1HPG0_9LACO</name>
<feature type="binding site" evidence="13">
    <location>
        <position position="407"/>
    </location>
    <ligand>
        <name>(S)-malate</name>
        <dbReference type="ChEBI" id="CHEBI:15589"/>
    </ligand>
</feature>
<dbReference type="GO" id="GO:0005829">
    <property type="term" value="C:cytosol"/>
    <property type="evidence" value="ECO:0007669"/>
    <property type="project" value="TreeGrafter"/>
</dbReference>
<keyword evidence="19" id="KW-1185">Reference proteome</keyword>
<evidence type="ECO:0000256" key="11">
    <source>
        <dbReference type="ARBA" id="ARBA00074565"/>
    </source>
</evidence>
<dbReference type="PRINTS" id="PR00072">
    <property type="entry name" value="MALOXRDTASE"/>
</dbReference>
<dbReference type="Proteomes" id="UP000050911">
    <property type="component" value="Unassembled WGS sequence"/>
</dbReference>
<evidence type="ECO:0000256" key="10">
    <source>
        <dbReference type="ARBA" id="ARBA00066983"/>
    </source>
</evidence>
<dbReference type="PANTHER" id="PTHR23406">
    <property type="entry name" value="MALIC ENZYME-RELATED"/>
    <property type="match status" value="1"/>
</dbReference>
<sequence length="544" mass="59263">MIEMQAQERLNNPFLNKGTGFTAKERQQYGLEGLLPPVVRTIEQQAEEVYRSYQNEATALGKREFLMHIFDTNRRLFFYVFSQHVAELLPIVYDPTIAESIKKYSHIYQKPQGAVFLSMDEAPDKIQTSLLAGAAGRDIRLIVVTDAEGILGIGDWGVQGVDIAVGKLMVYTAAAGIDPTQVLPVIIDAGTNNQSLLDDPLYLGNRHPRITGAAYDGYIDAFVAAVKTAFPQVYLHWEDLGRDHAAQILQRYQDQLTTFNDDIQGTGIITLAGVLGALKISGQKLADQRYIQFGAGTAGAGIVKRMYDEMREQGLDDKTAKAHFYLVDKQGLLFEDTPGLTPEQRPFARRRSEFDQPDDLVDLLSVVKAVHPTILVGTSTVAGAFTEQVVREMATHTDRPIIFPISNPTEKMEAKAADLIRWTNGRALVATGIPSEPVTYDGVTYNIGQANNALVYPGLALGTIASTASRLSDEMISAAAHSLGGIVDAAQRGAAVLPPVEKLTEFSQAVAIATARAAVKQGVNMKPISDVPAAVTAMKWTPQY</sequence>
<dbReference type="InterPro" id="IPR012301">
    <property type="entry name" value="Malic_N_dom"/>
</dbReference>
<evidence type="ECO:0000313" key="19">
    <source>
        <dbReference type="Proteomes" id="UP000050911"/>
    </source>
</evidence>
<dbReference type="PATRIC" id="fig|1302272.5.peg.1074"/>
<gene>
    <name evidence="18" type="ORF">FC96_GL001068</name>
</gene>
<evidence type="ECO:0000256" key="4">
    <source>
        <dbReference type="ARBA" id="ARBA00011738"/>
    </source>
</evidence>
<evidence type="ECO:0000256" key="5">
    <source>
        <dbReference type="ARBA" id="ARBA00022723"/>
    </source>
</evidence>
<keyword evidence="8" id="KW-0456">Lyase</keyword>
<dbReference type="NCBIfam" id="NF041582">
    <property type="entry name" value="malolactic"/>
    <property type="match status" value="1"/>
</dbReference>
<reference evidence="18 19" key="1">
    <citation type="journal article" date="2015" name="Genome Announc.">
        <title>Expanding the biotechnology potential of lactobacilli through comparative genomics of 213 strains and associated genera.</title>
        <authorList>
            <person name="Sun Z."/>
            <person name="Harris H.M."/>
            <person name="McCann A."/>
            <person name="Guo C."/>
            <person name="Argimon S."/>
            <person name="Zhang W."/>
            <person name="Yang X."/>
            <person name="Jeffery I.B."/>
            <person name="Cooney J.C."/>
            <person name="Kagawa T.F."/>
            <person name="Liu W."/>
            <person name="Song Y."/>
            <person name="Salvetti E."/>
            <person name="Wrobel A."/>
            <person name="Rasinkangas P."/>
            <person name="Parkhill J."/>
            <person name="Rea M.C."/>
            <person name="O'Sullivan O."/>
            <person name="Ritari J."/>
            <person name="Douillard F.P."/>
            <person name="Paul Ross R."/>
            <person name="Yang R."/>
            <person name="Briner A.E."/>
            <person name="Felis G.E."/>
            <person name="de Vos W.M."/>
            <person name="Barrangou R."/>
            <person name="Klaenhammer T.R."/>
            <person name="Caufield P.W."/>
            <person name="Cui Y."/>
            <person name="Zhang H."/>
            <person name="O'Toole P.W."/>
        </authorList>
    </citation>
    <scope>NUCLEOTIDE SEQUENCE [LARGE SCALE GENOMIC DNA]</scope>
    <source>
        <strain evidence="18 19">JCM 15530</strain>
    </source>
</reference>
<feature type="binding site" evidence="13">
    <location>
        <position position="451"/>
    </location>
    <ligand>
        <name>(S)-malate</name>
        <dbReference type="ChEBI" id="CHEBI:15589"/>
    </ligand>
</feature>